<dbReference type="Bgee" id="ENSRNOG00000017065">
    <property type="expression patterns" value="Expressed in skeletal muscle tissue and 17 other cell types or tissues"/>
</dbReference>
<accession>F1M332</accession>
<dbReference type="Pfam" id="PF00620">
    <property type="entry name" value="RhoGAP"/>
    <property type="match status" value="1"/>
</dbReference>
<dbReference type="GO" id="GO:0030833">
    <property type="term" value="P:regulation of actin filament polymerization"/>
    <property type="evidence" value="ECO:0000318"/>
    <property type="project" value="GO_Central"/>
</dbReference>
<dbReference type="Reactome" id="R-RNO-8980692">
    <property type="pathway name" value="RHOA GTPase cycle"/>
</dbReference>
<feature type="region of interest" description="Disordered" evidence="2">
    <location>
        <begin position="174"/>
        <end position="195"/>
    </location>
</feature>
<dbReference type="InterPro" id="IPR000198">
    <property type="entry name" value="RhoGAP_dom"/>
</dbReference>
<evidence type="ECO:0000313" key="6">
    <source>
        <dbReference type="Proteomes" id="UP000002494"/>
    </source>
</evidence>
<dbReference type="GeneTree" id="ENSGT00940000158929"/>
<dbReference type="GO" id="GO:0051056">
    <property type="term" value="P:regulation of small GTPase mediated signal transduction"/>
    <property type="evidence" value="ECO:0000318"/>
    <property type="project" value="GO_Central"/>
</dbReference>
<feature type="chain" id="PRO_5045192088" evidence="3">
    <location>
        <begin position="17"/>
        <end position="812"/>
    </location>
</feature>
<gene>
    <name evidence="5 7" type="primary">Arhgap28</name>
</gene>
<keyword evidence="3" id="KW-0732">Signal</keyword>
<dbReference type="GO" id="GO:0030054">
    <property type="term" value="C:cell junction"/>
    <property type="evidence" value="ECO:0000266"/>
    <property type="project" value="RGD"/>
</dbReference>
<dbReference type="HOGENOM" id="CLU_023268_2_0_1"/>
<reference evidence="5" key="2">
    <citation type="submission" date="2025-08" db="UniProtKB">
        <authorList>
            <consortium name="Ensembl"/>
        </authorList>
    </citation>
    <scope>IDENTIFICATION</scope>
    <source>
        <strain evidence="5">Brown Norway</strain>
    </source>
</reference>
<dbReference type="Proteomes" id="UP000002494">
    <property type="component" value="Chromosome 9"/>
</dbReference>
<reference evidence="5" key="3">
    <citation type="submission" date="2025-09" db="UniProtKB">
        <authorList>
            <consortium name="Ensembl"/>
        </authorList>
    </citation>
    <scope>IDENTIFICATION</scope>
    <source>
        <strain evidence="5">Brown Norway</strain>
    </source>
</reference>
<dbReference type="SMART" id="SM00324">
    <property type="entry name" value="RhoGAP"/>
    <property type="match status" value="1"/>
</dbReference>
<dbReference type="FunCoup" id="F1M332">
    <property type="interactions" value="947"/>
</dbReference>
<evidence type="ECO:0000259" key="4">
    <source>
        <dbReference type="PROSITE" id="PS50238"/>
    </source>
</evidence>
<dbReference type="Gene3D" id="1.10.555.10">
    <property type="entry name" value="Rho GTPase activation protein"/>
    <property type="match status" value="1"/>
</dbReference>
<feature type="signal peptide" evidence="3">
    <location>
        <begin position="1"/>
        <end position="16"/>
    </location>
</feature>
<dbReference type="GO" id="GO:0005737">
    <property type="term" value="C:cytoplasm"/>
    <property type="evidence" value="ECO:0000318"/>
    <property type="project" value="GO_Central"/>
</dbReference>
<dbReference type="KEGG" id="rno:301709"/>
<keyword evidence="6" id="KW-1185">Reference proteome</keyword>
<dbReference type="PhosphoSitePlus" id="F1M332"/>
<feature type="region of interest" description="Disordered" evidence="2">
    <location>
        <begin position="699"/>
        <end position="724"/>
    </location>
</feature>
<dbReference type="OrthoDB" id="27680at2759"/>
<evidence type="ECO:0000313" key="7">
    <source>
        <dbReference type="RGD" id="1559882"/>
    </source>
</evidence>
<dbReference type="PaxDb" id="10116-ENSRNOP00000063588"/>
<keyword evidence="1" id="KW-0343">GTPase activation</keyword>
<evidence type="ECO:0000256" key="3">
    <source>
        <dbReference type="SAM" id="SignalP"/>
    </source>
</evidence>
<feature type="region of interest" description="Disordered" evidence="2">
    <location>
        <begin position="102"/>
        <end position="123"/>
    </location>
</feature>
<dbReference type="PANTHER" id="PTHR14963:SF5">
    <property type="entry name" value="RHO GTPASE-ACTIVATING PROTEIN 28"/>
    <property type="match status" value="1"/>
</dbReference>
<dbReference type="Pfam" id="PF25442">
    <property type="entry name" value="Ubiquitin_RHG40_C"/>
    <property type="match status" value="1"/>
</dbReference>
<dbReference type="GO" id="GO:0051497">
    <property type="term" value="P:negative regulation of stress fiber assembly"/>
    <property type="evidence" value="ECO:0000266"/>
    <property type="project" value="RGD"/>
</dbReference>
<dbReference type="AlphaFoldDB" id="F1M332"/>
<dbReference type="InParanoid" id="F1M332"/>
<reference evidence="5" key="1">
    <citation type="submission" date="2024-01" db="EMBL/GenBank/DDBJ databases">
        <title>GRCr8: a new rat reference genome assembly contstructed from accurate long reads and long range scaffolding.</title>
        <authorList>
            <person name="Doris P.A."/>
            <person name="Kalbfleisch T."/>
            <person name="Li K."/>
            <person name="Howe K."/>
            <person name="Wood J."/>
        </authorList>
    </citation>
    <scope>NUCLEOTIDE SEQUENCE [LARGE SCALE GENOMIC DNA]</scope>
    <source>
        <strain evidence="5">Brown Norway</strain>
    </source>
</reference>
<dbReference type="GO" id="GO:0007165">
    <property type="term" value="P:signal transduction"/>
    <property type="evidence" value="ECO:0007669"/>
    <property type="project" value="InterPro"/>
</dbReference>
<dbReference type="iPTMnet" id="F1M332"/>
<dbReference type="PANTHER" id="PTHR14963">
    <property type="entry name" value="RHO GTPASE ACTIVATING PROTEIN 18,19-RELATED"/>
    <property type="match status" value="1"/>
</dbReference>
<dbReference type="SUPFAM" id="SSF48350">
    <property type="entry name" value="GTPase activation domain, GAP"/>
    <property type="match status" value="1"/>
</dbReference>
<dbReference type="STRING" id="10116.ENSRNOP00000063588"/>
<feature type="domain" description="Rho-GAP" evidence="4">
    <location>
        <begin position="467"/>
        <end position="664"/>
    </location>
</feature>
<feature type="compositionally biased region" description="Polar residues" evidence="2">
    <location>
        <begin position="342"/>
        <end position="354"/>
    </location>
</feature>
<sequence>MLICPLYSVGVALSYANLCALFCGRGPQCMLICRCTLWAWPSGGRGRPSLRALGRRTLGAADPFPELVLVGPGLCSGSARGHAPLRMEVEDSGGVVLTAYHSHARSQPQGAEPRCASRAGHPLSRKSIPRCRRINRMLSNESLHPPTFSRSNSQASVDSSTSVEEFWKEISSIKESSIGGQEEQSPTAPTEVKPVDEGELEAEWLQDVGLSTLISGDEEEDGKALLSTLTRTQAAAVKKRYNTYTQTLRKKNKQAIRDVRDVFGVSESPPSDSCEHATQLDSTKEEKDLPGVTKTSRPLPDDASLNSTTLSNGAQDEEGGFVALQSGSVSILEAIPDIPVHTNGSADTEQSVQRGLSDDDYLEKNIPPEAEELSFEVSYSEVVTETPDRNKWKKSDIKKEDYVLPKFIVQKTRFGLTETGDLSAEDMKKIRHLSLIELTAFFDAFRIQLKRNKTERVRGRDNGIFGVPLTVLLDNDRKKDPAVKVPLVLQKFFQKVEESGLESEGIFRLSGCTAKVKQYREELDARFNTDKFKWDKMCHREAAVMLKAFFRELPTSLFPIEYIPAFISLMERGPDIKVQFQALHLMVMALPDANRDTAQALMTFFNKVIANESKNRMSLWNISTVMAPNLFFSRSKHSDCEELLVANTAAHIIRLMLTYQKILWKVPSFLITQVRRMNEATMLLKKQLPSMRKLLRRKTLEREVSNPKTSKVPQKSPSSRRMSDVPEGVIRVHAPLLSKVSMAIQLNSQTKAKDILAKFQYENSHASSDRIKMQNQRLYEVGGNIGQHCLDPDAYILDVYHVNPHAEWVIKP</sequence>
<evidence type="ECO:0000256" key="2">
    <source>
        <dbReference type="SAM" id="MobiDB-lite"/>
    </source>
</evidence>
<feature type="compositionally biased region" description="Low complexity" evidence="2">
    <location>
        <begin position="174"/>
        <end position="183"/>
    </location>
</feature>
<feature type="region of interest" description="Disordered" evidence="2">
    <location>
        <begin position="340"/>
        <end position="362"/>
    </location>
</feature>
<protein>
    <submittedName>
        <fullName evidence="5">Rho GTPase activating protein 28</fullName>
    </submittedName>
</protein>
<dbReference type="InterPro" id="IPR008936">
    <property type="entry name" value="Rho_GTPase_activation_prot"/>
</dbReference>
<dbReference type="PROSITE" id="PS50238">
    <property type="entry name" value="RHOGAP"/>
    <property type="match status" value="1"/>
</dbReference>
<evidence type="ECO:0000256" key="1">
    <source>
        <dbReference type="ARBA" id="ARBA00022468"/>
    </source>
</evidence>
<dbReference type="GO" id="GO:0005096">
    <property type="term" value="F:GTPase activator activity"/>
    <property type="evidence" value="ECO:0000318"/>
    <property type="project" value="GO_Central"/>
</dbReference>
<dbReference type="RGD" id="1559882">
    <property type="gene designation" value="Arhgap28"/>
</dbReference>
<dbReference type="OMA" id="WVIKPQA"/>
<dbReference type="CDD" id="cd04391">
    <property type="entry name" value="RhoGAP_ARHGAP18"/>
    <property type="match status" value="1"/>
</dbReference>
<dbReference type="CTD" id="79822"/>
<dbReference type="AGR" id="RGD:1559882"/>
<dbReference type="VEuPathDB" id="HostDB:ENSRNOG00000017065"/>
<dbReference type="Ensembl" id="ENSRNOT00000067900.5">
    <property type="protein sequence ID" value="ENSRNOP00000063588.5"/>
    <property type="gene ID" value="ENSRNOG00000017065.9"/>
</dbReference>
<feature type="compositionally biased region" description="Polar residues" evidence="2">
    <location>
        <begin position="706"/>
        <end position="720"/>
    </location>
</feature>
<proteinExistence type="predicted"/>
<evidence type="ECO:0000313" key="5">
    <source>
        <dbReference type="Ensembl" id="ENSRNOP00000063588.5"/>
    </source>
</evidence>
<name>F1M332_RAT</name>
<dbReference type="ExpressionAtlas" id="F1M332">
    <property type="expression patterns" value="baseline and differential"/>
</dbReference>
<dbReference type="GO" id="GO:0005654">
    <property type="term" value="C:nucleoplasm"/>
    <property type="evidence" value="ECO:0000266"/>
    <property type="project" value="RGD"/>
</dbReference>
<organism evidence="5 6">
    <name type="scientific">Rattus norvegicus</name>
    <name type="common">Rat</name>
    <dbReference type="NCBI Taxonomy" id="10116"/>
    <lineage>
        <taxon>Eukaryota</taxon>
        <taxon>Metazoa</taxon>
        <taxon>Chordata</taxon>
        <taxon>Craniata</taxon>
        <taxon>Vertebrata</taxon>
        <taxon>Euteleostomi</taxon>
        <taxon>Mammalia</taxon>
        <taxon>Eutheria</taxon>
        <taxon>Euarchontoglires</taxon>
        <taxon>Glires</taxon>
        <taxon>Rodentia</taxon>
        <taxon>Myomorpha</taxon>
        <taxon>Muroidea</taxon>
        <taxon>Muridae</taxon>
        <taxon>Murinae</taxon>
        <taxon>Rattus</taxon>
    </lineage>
</organism>
<dbReference type="InterPro" id="IPR057323">
    <property type="entry name" value="RHG40/28/18_ubiquitin"/>
</dbReference>
<dbReference type="eggNOG" id="KOG2200">
    <property type="taxonomic scope" value="Eukaryota"/>
</dbReference>
<feature type="region of interest" description="Disordered" evidence="2">
    <location>
        <begin position="263"/>
        <end position="316"/>
    </location>
</feature>
<feature type="compositionally biased region" description="Polar residues" evidence="2">
    <location>
        <begin position="304"/>
        <end position="314"/>
    </location>
</feature>